<name>A0A0C3CSR6_OIDMZ</name>
<accession>A0A0C3CSR6</accession>
<feature type="non-terminal residue" evidence="1">
    <location>
        <position position="1"/>
    </location>
</feature>
<keyword evidence="2" id="KW-1185">Reference proteome</keyword>
<dbReference type="EMBL" id="KN832908">
    <property type="protein sequence ID" value="KIM92717.1"/>
    <property type="molecule type" value="Genomic_DNA"/>
</dbReference>
<evidence type="ECO:0000313" key="2">
    <source>
        <dbReference type="Proteomes" id="UP000054321"/>
    </source>
</evidence>
<sequence length="70" mass="7274">GTCQTTTWCAAHSGGYESGFCPGGADNVKCCFVPECYTLGACIFRGGLELTMNTSGYCPGPSTYECCVPV</sequence>
<reference evidence="1 2" key="1">
    <citation type="submission" date="2014-04" db="EMBL/GenBank/DDBJ databases">
        <authorList>
            <consortium name="DOE Joint Genome Institute"/>
            <person name="Kuo A."/>
            <person name="Martino E."/>
            <person name="Perotto S."/>
            <person name="Kohler A."/>
            <person name="Nagy L.G."/>
            <person name="Floudas D."/>
            <person name="Copeland A."/>
            <person name="Barry K.W."/>
            <person name="Cichocki N."/>
            <person name="Veneault-Fourrey C."/>
            <person name="LaButti K."/>
            <person name="Lindquist E.A."/>
            <person name="Lipzen A."/>
            <person name="Lundell T."/>
            <person name="Morin E."/>
            <person name="Murat C."/>
            <person name="Sun H."/>
            <person name="Tunlid A."/>
            <person name="Henrissat B."/>
            <person name="Grigoriev I.V."/>
            <person name="Hibbett D.S."/>
            <person name="Martin F."/>
            <person name="Nordberg H.P."/>
            <person name="Cantor M.N."/>
            <person name="Hua S.X."/>
        </authorList>
    </citation>
    <scope>NUCLEOTIDE SEQUENCE [LARGE SCALE GENOMIC DNA]</scope>
    <source>
        <strain evidence="1 2">Zn</strain>
    </source>
</reference>
<dbReference type="AlphaFoldDB" id="A0A0C3CSR6"/>
<proteinExistence type="predicted"/>
<gene>
    <name evidence="1" type="ORF">OIDMADRAFT_139159</name>
</gene>
<dbReference type="InParanoid" id="A0A0C3CSR6"/>
<evidence type="ECO:0000313" key="1">
    <source>
        <dbReference type="EMBL" id="KIM92717.1"/>
    </source>
</evidence>
<dbReference type="HOGENOM" id="CLU_147540_1_0_1"/>
<dbReference type="OrthoDB" id="2251794at2759"/>
<protein>
    <submittedName>
        <fullName evidence="1">Uncharacterized protein</fullName>
    </submittedName>
</protein>
<organism evidence="1 2">
    <name type="scientific">Oidiodendron maius (strain Zn)</name>
    <dbReference type="NCBI Taxonomy" id="913774"/>
    <lineage>
        <taxon>Eukaryota</taxon>
        <taxon>Fungi</taxon>
        <taxon>Dikarya</taxon>
        <taxon>Ascomycota</taxon>
        <taxon>Pezizomycotina</taxon>
        <taxon>Leotiomycetes</taxon>
        <taxon>Leotiomycetes incertae sedis</taxon>
        <taxon>Myxotrichaceae</taxon>
        <taxon>Oidiodendron</taxon>
    </lineage>
</organism>
<reference evidence="2" key="2">
    <citation type="submission" date="2015-01" db="EMBL/GenBank/DDBJ databases">
        <title>Evolutionary Origins and Diversification of the Mycorrhizal Mutualists.</title>
        <authorList>
            <consortium name="DOE Joint Genome Institute"/>
            <consortium name="Mycorrhizal Genomics Consortium"/>
            <person name="Kohler A."/>
            <person name="Kuo A."/>
            <person name="Nagy L.G."/>
            <person name="Floudas D."/>
            <person name="Copeland A."/>
            <person name="Barry K.W."/>
            <person name="Cichocki N."/>
            <person name="Veneault-Fourrey C."/>
            <person name="LaButti K."/>
            <person name="Lindquist E.A."/>
            <person name="Lipzen A."/>
            <person name="Lundell T."/>
            <person name="Morin E."/>
            <person name="Murat C."/>
            <person name="Riley R."/>
            <person name="Ohm R."/>
            <person name="Sun H."/>
            <person name="Tunlid A."/>
            <person name="Henrissat B."/>
            <person name="Grigoriev I.V."/>
            <person name="Hibbett D.S."/>
            <person name="Martin F."/>
        </authorList>
    </citation>
    <scope>NUCLEOTIDE SEQUENCE [LARGE SCALE GENOMIC DNA]</scope>
    <source>
        <strain evidence="2">Zn</strain>
    </source>
</reference>
<dbReference type="Proteomes" id="UP000054321">
    <property type="component" value="Unassembled WGS sequence"/>
</dbReference>